<dbReference type="SUPFAM" id="SSF55961">
    <property type="entry name" value="Bet v1-like"/>
    <property type="match status" value="1"/>
</dbReference>
<keyword evidence="4" id="KW-0560">Oxidoreductase</keyword>
<evidence type="ECO:0000256" key="6">
    <source>
        <dbReference type="ARBA" id="ARBA00023014"/>
    </source>
</evidence>
<dbReference type="CDD" id="cd03469">
    <property type="entry name" value="Rieske_RO_Alpha_N"/>
    <property type="match status" value="1"/>
</dbReference>
<dbReference type="Pfam" id="PF00355">
    <property type="entry name" value="Rieske"/>
    <property type="match status" value="1"/>
</dbReference>
<accession>A0AAD1MEN8</accession>
<evidence type="ECO:0000256" key="2">
    <source>
        <dbReference type="ARBA" id="ARBA00022714"/>
    </source>
</evidence>
<evidence type="ECO:0000259" key="7">
    <source>
        <dbReference type="PROSITE" id="PS51296"/>
    </source>
</evidence>
<evidence type="ECO:0000256" key="5">
    <source>
        <dbReference type="ARBA" id="ARBA00023004"/>
    </source>
</evidence>
<keyword evidence="9" id="KW-1185">Reference proteome</keyword>
<proteinExistence type="predicted"/>
<keyword evidence="3" id="KW-0479">Metal-binding</keyword>
<organism evidence="8 9">
    <name type="scientific">Mycolicibacterium aichiense</name>
    <dbReference type="NCBI Taxonomy" id="1799"/>
    <lineage>
        <taxon>Bacteria</taxon>
        <taxon>Bacillati</taxon>
        <taxon>Actinomycetota</taxon>
        <taxon>Actinomycetes</taxon>
        <taxon>Mycobacteriales</taxon>
        <taxon>Mycobacteriaceae</taxon>
        <taxon>Mycolicibacterium</taxon>
    </lineage>
</organism>
<evidence type="ECO:0000256" key="1">
    <source>
        <dbReference type="ARBA" id="ARBA00001962"/>
    </source>
</evidence>
<evidence type="ECO:0000256" key="3">
    <source>
        <dbReference type="ARBA" id="ARBA00022723"/>
    </source>
</evidence>
<comment type="cofactor">
    <cofactor evidence="1">
        <name>Fe cation</name>
        <dbReference type="ChEBI" id="CHEBI:24875"/>
    </cofactor>
</comment>
<dbReference type="Pfam" id="PF00848">
    <property type="entry name" value="Ring_hydroxyl_A"/>
    <property type="match status" value="1"/>
</dbReference>
<dbReference type="GO" id="GO:0004497">
    <property type="term" value="F:monooxygenase activity"/>
    <property type="evidence" value="ECO:0007669"/>
    <property type="project" value="UniProtKB-ARBA"/>
</dbReference>
<dbReference type="EMBL" id="AP022561">
    <property type="protein sequence ID" value="BBX09379.1"/>
    <property type="molecule type" value="Genomic_DNA"/>
</dbReference>
<dbReference type="PANTHER" id="PTHR43756:SF5">
    <property type="entry name" value="CHOLINE MONOOXYGENASE, CHLOROPLASTIC"/>
    <property type="match status" value="1"/>
</dbReference>
<dbReference type="PANTHER" id="PTHR43756">
    <property type="entry name" value="CHOLINE MONOOXYGENASE, CHLOROPLASTIC"/>
    <property type="match status" value="1"/>
</dbReference>
<keyword evidence="2" id="KW-0001">2Fe-2S</keyword>
<gene>
    <name evidence="8" type="ORF">MAIC_41820</name>
</gene>
<dbReference type="SUPFAM" id="SSF50022">
    <property type="entry name" value="ISP domain"/>
    <property type="match status" value="1"/>
</dbReference>
<dbReference type="KEGG" id="maic:MAIC_41820"/>
<dbReference type="Proteomes" id="UP000467327">
    <property type="component" value="Chromosome"/>
</dbReference>
<dbReference type="AlphaFoldDB" id="A0AAD1MEN8"/>
<dbReference type="RefSeq" id="WP_264028654.1">
    <property type="nucleotide sequence ID" value="NZ_JACKTJ010000014.1"/>
</dbReference>
<evidence type="ECO:0000313" key="9">
    <source>
        <dbReference type="Proteomes" id="UP000467327"/>
    </source>
</evidence>
<dbReference type="Gene3D" id="2.102.10.10">
    <property type="entry name" value="Rieske [2Fe-2S] iron-sulphur domain"/>
    <property type="match status" value="1"/>
</dbReference>
<protein>
    <recommendedName>
        <fullName evidence="7">Rieske domain-containing protein</fullName>
    </recommendedName>
</protein>
<reference evidence="8 9" key="1">
    <citation type="journal article" date="2019" name="Emerg. Microbes Infect.">
        <title>Comprehensive subspecies identification of 175 nontuberculous mycobacteria species based on 7547 genomic profiles.</title>
        <authorList>
            <person name="Matsumoto Y."/>
            <person name="Kinjo T."/>
            <person name="Motooka D."/>
            <person name="Nabeya D."/>
            <person name="Jung N."/>
            <person name="Uechi K."/>
            <person name="Horii T."/>
            <person name="Iida T."/>
            <person name="Fujita J."/>
            <person name="Nakamura S."/>
        </authorList>
    </citation>
    <scope>NUCLEOTIDE SEQUENCE [LARGE SCALE GENOMIC DNA]</scope>
    <source>
        <strain evidence="8 9">JCM 6376</strain>
    </source>
</reference>
<keyword evidence="5" id="KW-0408">Iron</keyword>
<evidence type="ECO:0000313" key="8">
    <source>
        <dbReference type="EMBL" id="BBX09379.1"/>
    </source>
</evidence>
<evidence type="ECO:0000256" key="4">
    <source>
        <dbReference type="ARBA" id="ARBA00023002"/>
    </source>
</evidence>
<dbReference type="GO" id="GO:0005506">
    <property type="term" value="F:iron ion binding"/>
    <property type="evidence" value="ECO:0007669"/>
    <property type="project" value="InterPro"/>
</dbReference>
<keyword evidence="6" id="KW-0411">Iron-sulfur</keyword>
<dbReference type="InterPro" id="IPR017941">
    <property type="entry name" value="Rieske_2Fe-2S"/>
</dbReference>
<dbReference type="GO" id="GO:0016705">
    <property type="term" value="F:oxidoreductase activity, acting on paired donors, with incorporation or reduction of molecular oxygen"/>
    <property type="evidence" value="ECO:0007669"/>
    <property type="project" value="UniProtKB-ARBA"/>
</dbReference>
<dbReference type="GO" id="GO:0051537">
    <property type="term" value="F:2 iron, 2 sulfur cluster binding"/>
    <property type="evidence" value="ECO:0007669"/>
    <property type="project" value="UniProtKB-KW"/>
</dbReference>
<dbReference type="InterPro" id="IPR036922">
    <property type="entry name" value="Rieske_2Fe-2S_sf"/>
</dbReference>
<dbReference type="PROSITE" id="PS51296">
    <property type="entry name" value="RIESKE"/>
    <property type="match status" value="1"/>
</dbReference>
<sequence>MDRDELIGILKDILELASDGSTAMTDDVVELDSARFCDPERLAREREVLFLRRPQVVGMAVDLKPGHFSTQTVAGVPVLLTRDNDGGFHAFLNACRHRGTTLADGCGKARRLVCPWHAWSYDLKGSLTGVAHAGTFGDVDKGQTGLIALPAAERYGMLFVTPTPGMEIDIDAMMGDLGAELDGLDFSRLHLVAERTTEVDLNWKLGNDTGFELYHVSYLHKDSVGPANIGNTGLYRRYEYNHRMAAVSPAALDLIGTPESQWRPMDHLQFIYNIFPSTGLVVAAPMVALTRLDPGSVPGKSTFRFASYSWEPLDDENARAGAEFMNEFLYNVVTSEDFPTAARTQANLETGLLDRILVGRNEPAIAWAHRAYDVLITG</sequence>
<feature type="domain" description="Rieske" evidence="7">
    <location>
        <begin position="55"/>
        <end position="160"/>
    </location>
</feature>
<dbReference type="Gene3D" id="3.90.380.10">
    <property type="entry name" value="Naphthalene 1,2-dioxygenase Alpha Subunit, Chain A, domain 1"/>
    <property type="match status" value="2"/>
</dbReference>
<name>A0AAD1MEN8_9MYCO</name>
<dbReference type="InterPro" id="IPR001663">
    <property type="entry name" value="Rng_hydr_dOase-A"/>
</dbReference>
<dbReference type="InterPro" id="IPR015879">
    <property type="entry name" value="Ring_hydroxy_dOase_asu_C_dom"/>
</dbReference>